<sequence>MANLLYLDDSTVKSMLKWTSLIEGIEKALGDLSLSRQGNTEAVIQPPRLIMPVPQKDGALLSMPAYLSHQNALACKIVTSFRNNAAKNLPSINATILLFDGDTGQVKAVMDGTEITAWRTAAASVVATKHIHRGKKQILAILGAGMQGRSHALAFKHFFEFSEIRIWNRTFERAKKLCTDLGAWAVPFRSNEECVRDADVIVTATYATEPIVQFDWVKIGAHINAVGFGVNHHNELSHPVYENSLLIVDSVEAANKELSKLIQNNVPIVTEVGSIINKSFTLPSNVRATVFHSLGMAVEDVVSANLVYNSYMEKIKKPTII</sequence>
<dbReference type="Pfam" id="PF02423">
    <property type="entry name" value="OCD_Mu_crystall"/>
    <property type="match status" value="1"/>
</dbReference>
<comment type="similarity">
    <text evidence="1">Belongs to the ornithine cyclodeaminase/mu-crystallin family.</text>
</comment>
<dbReference type="PIRSF" id="PIRSF001439">
    <property type="entry name" value="CryM"/>
    <property type="match status" value="1"/>
</dbReference>
<organism evidence="18">
    <name type="scientific">Clastoptera arizonana</name>
    <name type="common">Arizona spittle bug</name>
    <dbReference type="NCBI Taxonomy" id="38151"/>
    <lineage>
        <taxon>Eukaryota</taxon>
        <taxon>Metazoa</taxon>
        <taxon>Ecdysozoa</taxon>
        <taxon>Arthropoda</taxon>
        <taxon>Hexapoda</taxon>
        <taxon>Insecta</taxon>
        <taxon>Pterygota</taxon>
        <taxon>Neoptera</taxon>
        <taxon>Paraneoptera</taxon>
        <taxon>Hemiptera</taxon>
        <taxon>Auchenorrhyncha</taxon>
        <taxon>Cercopoidea</taxon>
        <taxon>Clastopteridae</taxon>
        <taxon>Clastoptera</taxon>
    </lineage>
</organism>
<dbReference type="GO" id="GO:0047127">
    <property type="term" value="F:thiomorpholine-carboxylate dehydrogenase activity"/>
    <property type="evidence" value="ECO:0007669"/>
    <property type="project" value="UniProtKB-EC"/>
</dbReference>
<dbReference type="SUPFAM" id="SSF51735">
    <property type="entry name" value="NAD(P)-binding Rossmann-fold domains"/>
    <property type="match status" value="1"/>
</dbReference>
<dbReference type="InterPro" id="IPR023401">
    <property type="entry name" value="ODC_N"/>
</dbReference>
<comment type="catalytic activity">
    <reaction evidence="9">
        <text>(S)-cystathionine ketimine + NADPH + 2 H(+) = (3R,5S)-2,3,5,6,7-pentahydro-1,4-thiazepine-3,5-dicarboxylate + NADP(+)</text>
        <dbReference type="Rhea" id="RHEA:68036"/>
        <dbReference type="ChEBI" id="CHEBI:15378"/>
        <dbReference type="ChEBI" id="CHEBI:57783"/>
        <dbReference type="ChEBI" id="CHEBI:58349"/>
        <dbReference type="ChEBI" id="CHEBI:176808"/>
        <dbReference type="ChEBI" id="CHEBI:176810"/>
    </reaction>
    <physiologicalReaction direction="left-to-right" evidence="9">
        <dbReference type="Rhea" id="RHEA:68037"/>
    </physiologicalReaction>
</comment>
<protein>
    <recommendedName>
        <fullName evidence="3">Ketimine reductase mu-crystallin</fullName>
        <ecNumber evidence="16">1.5.1.1</ecNumber>
        <ecNumber evidence="2">1.5.1.25</ecNumber>
    </recommendedName>
    <alternativeName>
        <fullName evidence="17">1-piperideine-2-carboxylate/1-pyrroline-2-carboxylate reductase</fullName>
    </alternativeName>
    <alternativeName>
        <fullName evidence="4">NADP-regulated thyroid-hormone-binding protein</fullName>
    </alternativeName>
</protein>
<comment type="catalytic activity">
    <reaction evidence="12">
        <text>(3R)-1,4-thiomorpholine-3-carboxylate + NADP(+) = 3,4-dehydrothiomorpholine-3-carboxylate + NADPH + 2 H(+)</text>
        <dbReference type="Rhea" id="RHEA:12500"/>
        <dbReference type="ChEBI" id="CHEBI:15378"/>
        <dbReference type="ChEBI" id="CHEBI:57783"/>
        <dbReference type="ChEBI" id="CHEBI:58349"/>
        <dbReference type="ChEBI" id="CHEBI:58517"/>
        <dbReference type="ChEBI" id="CHEBI:176873"/>
        <dbReference type="EC" id="1.5.1.25"/>
    </reaction>
    <physiologicalReaction direction="right-to-left" evidence="12">
        <dbReference type="Rhea" id="RHEA:12502"/>
    </physiologicalReaction>
</comment>
<comment type="catalytic activity">
    <reaction evidence="13">
        <text>L-proline + NAD(+) = 1-pyrroline-2-carboxylate + NADH + H(+)</text>
        <dbReference type="Rhea" id="RHEA:20321"/>
        <dbReference type="ChEBI" id="CHEBI:15378"/>
        <dbReference type="ChEBI" id="CHEBI:39785"/>
        <dbReference type="ChEBI" id="CHEBI:57540"/>
        <dbReference type="ChEBI" id="CHEBI:57945"/>
        <dbReference type="ChEBI" id="CHEBI:60039"/>
        <dbReference type="EC" id="1.5.1.1"/>
    </reaction>
    <physiologicalReaction direction="right-to-left" evidence="13">
        <dbReference type="Rhea" id="RHEA:20323"/>
    </physiologicalReaction>
</comment>
<dbReference type="PANTHER" id="PTHR13812:SF19">
    <property type="entry name" value="KETIMINE REDUCTASE MU-CRYSTALLIN"/>
    <property type="match status" value="1"/>
</dbReference>
<dbReference type="GO" id="GO:0042562">
    <property type="term" value="F:hormone binding"/>
    <property type="evidence" value="ECO:0007669"/>
    <property type="project" value="TreeGrafter"/>
</dbReference>
<evidence type="ECO:0000256" key="13">
    <source>
        <dbReference type="ARBA" id="ARBA00093264"/>
    </source>
</evidence>
<dbReference type="EMBL" id="GEDC01027218">
    <property type="protein sequence ID" value="JAS10080.1"/>
    <property type="molecule type" value="Transcribed_RNA"/>
</dbReference>
<proteinExistence type="inferred from homology"/>
<comment type="catalytic activity">
    <reaction evidence="10">
        <text>(R)-lanthionine ketimine + NADPH + 2 H(+) = (3R,5R)-1,4-thiomorpholine-3,5-dicarboxylate + NADP(+)</text>
        <dbReference type="Rhea" id="RHEA:68040"/>
        <dbReference type="ChEBI" id="CHEBI:15378"/>
        <dbReference type="ChEBI" id="CHEBI:57783"/>
        <dbReference type="ChEBI" id="CHEBI:58349"/>
        <dbReference type="ChEBI" id="CHEBI:176891"/>
        <dbReference type="ChEBI" id="CHEBI:176892"/>
    </reaction>
    <physiologicalReaction direction="left-to-right" evidence="10">
        <dbReference type="Rhea" id="RHEA:68041"/>
    </physiologicalReaction>
</comment>
<evidence type="ECO:0000313" key="18">
    <source>
        <dbReference type="EMBL" id="JAS10080.1"/>
    </source>
</evidence>
<evidence type="ECO:0000256" key="3">
    <source>
        <dbReference type="ARBA" id="ARBA00015173"/>
    </source>
</evidence>
<comment type="catalytic activity">
    <reaction evidence="8">
        <text>(3R)-1,4-thiomorpholine-3-carboxylate + NAD(+) = 3,4-dehydrothiomorpholine-3-carboxylate + NADH + 2 H(+)</text>
        <dbReference type="Rhea" id="RHEA:12504"/>
        <dbReference type="ChEBI" id="CHEBI:15378"/>
        <dbReference type="ChEBI" id="CHEBI:57540"/>
        <dbReference type="ChEBI" id="CHEBI:57945"/>
        <dbReference type="ChEBI" id="CHEBI:58517"/>
        <dbReference type="ChEBI" id="CHEBI:176873"/>
        <dbReference type="EC" id="1.5.1.25"/>
    </reaction>
    <physiologicalReaction direction="right-to-left" evidence="8">
        <dbReference type="Rhea" id="RHEA:12506"/>
    </physiologicalReaction>
</comment>
<name>A0A1B6CA06_9HEMI</name>
<comment type="catalytic activity">
    <reaction evidence="7">
        <text>L-proline + NADP(+) = 1-pyrroline-2-carboxylate + NADPH + H(+)</text>
        <dbReference type="Rhea" id="RHEA:20317"/>
        <dbReference type="ChEBI" id="CHEBI:15378"/>
        <dbReference type="ChEBI" id="CHEBI:39785"/>
        <dbReference type="ChEBI" id="CHEBI:57783"/>
        <dbReference type="ChEBI" id="CHEBI:58349"/>
        <dbReference type="ChEBI" id="CHEBI:60039"/>
        <dbReference type="EC" id="1.5.1.1"/>
    </reaction>
    <physiologicalReaction direction="right-to-left" evidence="7">
        <dbReference type="Rhea" id="RHEA:20319"/>
    </physiologicalReaction>
</comment>
<evidence type="ECO:0000256" key="8">
    <source>
        <dbReference type="ARBA" id="ARBA00093226"/>
    </source>
</evidence>
<evidence type="ECO:0000256" key="17">
    <source>
        <dbReference type="ARBA" id="ARBA00093650"/>
    </source>
</evidence>
<dbReference type="GO" id="GO:0005737">
    <property type="term" value="C:cytoplasm"/>
    <property type="evidence" value="ECO:0007669"/>
    <property type="project" value="TreeGrafter"/>
</dbReference>
<dbReference type="Gene3D" id="3.30.1780.10">
    <property type="entry name" value="ornithine cyclodeaminase, domain 1"/>
    <property type="match status" value="1"/>
</dbReference>
<dbReference type="Gene3D" id="3.40.50.720">
    <property type="entry name" value="NAD(P)-binding Rossmann-like Domain"/>
    <property type="match status" value="1"/>
</dbReference>
<dbReference type="InterPro" id="IPR003462">
    <property type="entry name" value="ODC_Mu_crystall"/>
</dbReference>
<evidence type="ECO:0000256" key="6">
    <source>
        <dbReference type="ARBA" id="ARBA00093197"/>
    </source>
</evidence>
<evidence type="ECO:0000256" key="9">
    <source>
        <dbReference type="ARBA" id="ARBA00093227"/>
    </source>
</evidence>
<evidence type="ECO:0000256" key="1">
    <source>
        <dbReference type="ARBA" id="ARBA00008903"/>
    </source>
</evidence>
<evidence type="ECO:0000256" key="11">
    <source>
        <dbReference type="ARBA" id="ARBA00093250"/>
    </source>
</evidence>
<comment type="subunit">
    <text evidence="15">Homodimer. Binds the thyroid hormone triiodothyronine (T3); T3 binding inhibits enzymatic activity.</text>
</comment>
<gene>
    <name evidence="18" type="ORF">g.34551</name>
</gene>
<dbReference type="GO" id="GO:0050241">
    <property type="term" value="F:pyrroline-2-carboxylate reductase activity"/>
    <property type="evidence" value="ECO:0007669"/>
    <property type="project" value="UniProtKB-EC"/>
</dbReference>
<reference evidence="18" key="1">
    <citation type="submission" date="2015-12" db="EMBL/GenBank/DDBJ databases">
        <title>De novo transcriptome assembly of four potential Pierce s Disease insect vectors from Arizona vineyards.</title>
        <authorList>
            <person name="Tassone E.E."/>
        </authorList>
    </citation>
    <scope>NUCLEOTIDE SEQUENCE</scope>
</reference>
<dbReference type="EC" id="1.5.1.25" evidence="2"/>
<evidence type="ECO:0000256" key="2">
    <source>
        <dbReference type="ARBA" id="ARBA00012883"/>
    </source>
</evidence>
<comment type="catalytic activity">
    <reaction evidence="14">
        <text>L-pipecolate + NADP(+) = Delta(1)-piperideine-2-carboxylate + NADPH + H(+)</text>
        <dbReference type="Rhea" id="RHEA:12524"/>
        <dbReference type="ChEBI" id="CHEBI:15378"/>
        <dbReference type="ChEBI" id="CHEBI:57783"/>
        <dbReference type="ChEBI" id="CHEBI:58349"/>
        <dbReference type="ChEBI" id="CHEBI:61185"/>
        <dbReference type="ChEBI" id="CHEBI:77631"/>
        <dbReference type="EC" id="1.5.1.1"/>
    </reaction>
    <physiologicalReaction direction="right-to-left" evidence="14">
        <dbReference type="Rhea" id="RHEA:12526"/>
    </physiologicalReaction>
</comment>
<evidence type="ECO:0000256" key="5">
    <source>
        <dbReference type="ARBA" id="ARBA00093190"/>
    </source>
</evidence>
<dbReference type="EC" id="1.5.1.1" evidence="16"/>
<comment type="catalytic activity">
    <reaction evidence="6">
        <text>Delta(2)-thiazoline-2-carboxylate + NADPH + 2 H(+) = L-thiazolidine-2-carboxylate + NADP(+)</text>
        <dbReference type="Rhea" id="RHEA:68072"/>
        <dbReference type="ChEBI" id="CHEBI:15378"/>
        <dbReference type="ChEBI" id="CHEBI:57783"/>
        <dbReference type="ChEBI" id="CHEBI:58349"/>
        <dbReference type="ChEBI" id="CHEBI:176895"/>
        <dbReference type="ChEBI" id="CHEBI:176896"/>
    </reaction>
    <physiologicalReaction direction="left-to-right" evidence="6">
        <dbReference type="Rhea" id="RHEA:68073"/>
    </physiologicalReaction>
</comment>
<comment type="catalytic activity">
    <reaction evidence="11">
        <text>(S)-cystathionine ketimine + NADH + 2 H(+) = (3R,5S)-2,3,5,6,7-pentahydro-1,4-thiazepine-3,5-dicarboxylate + NAD(+)</text>
        <dbReference type="Rhea" id="RHEA:68032"/>
        <dbReference type="ChEBI" id="CHEBI:15378"/>
        <dbReference type="ChEBI" id="CHEBI:57540"/>
        <dbReference type="ChEBI" id="CHEBI:57945"/>
        <dbReference type="ChEBI" id="CHEBI:176808"/>
        <dbReference type="ChEBI" id="CHEBI:176810"/>
    </reaction>
    <physiologicalReaction direction="left-to-right" evidence="11">
        <dbReference type="Rhea" id="RHEA:68033"/>
    </physiologicalReaction>
</comment>
<evidence type="ECO:0000256" key="16">
    <source>
        <dbReference type="ARBA" id="ARBA00093598"/>
    </source>
</evidence>
<evidence type="ECO:0000256" key="10">
    <source>
        <dbReference type="ARBA" id="ARBA00093248"/>
    </source>
</evidence>
<evidence type="ECO:0000256" key="7">
    <source>
        <dbReference type="ARBA" id="ARBA00093203"/>
    </source>
</evidence>
<dbReference type="InterPro" id="IPR036291">
    <property type="entry name" value="NAD(P)-bd_dom_sf"/>
</dbReference>
<dbReference type="AlphaFoldDB" id="A0A1B6CA06"/>
<evidence type="ECO:0000256" key="15">
    <source>
        <dbReference type="ARBA" id="ARBA00093567"/>
    </source>
</evidence>
<evidence type="ECO:0000256" key="14">
    <source>
        <dbReference type="ARBA" id="ARBA00093273"/>
    </source>
</evidence>
<comment type="catalytic activity">
    <reaction evidence="5">
        <text>L-pipecolate + NAD(+) = Delta(1)-piperideine-2-carboxylate + NADH + H(+)</text>
        <dbReference type="Rhea" id="RHEA:30807"/>
        <dbReference type="ChEBI" id="CHEBI:15378"/>
        <dbReference type="ChEBI" id="CHEBI:57540"/>
        <dbReference type="ChEBI" id="CHEBI:57945"/>
        <dbReference type="ChEBI" id="CHEBI:61185"/>
        <dbReference type="ChEBI" id="CHEBI:77631"/>
        <dbReference type="EC" id="1.5.1.1"/>
    </reaction>
    <physiologicalReaction direction="right-to-left" evidence="5">
        <dbReference type="Rhea" id="RHEA:30809"/>
    </physiologicalReaction>
</comment>
<evidence type="ECO:0000256" key="4">
    <source>
        <dbReference type="ARBA" id="ARBA00033420"/>
    </source>
</evidence>
<accession>A0A1B6CA06</accession>
<dbReference type="PANTHER" id="PTHR13812">
    <property type="entry name" value="KETIMINE REDUCTASE MU-CRYSTALLIN"/>
    <property type="match status" value="1"/>
</dbReference>
<evidence type="ECO:0000256" key="12">
    <source>
        <dbReference type="ARBA" id="ARBA00093263"/>
    </source>
</evidence>